<feature type="compositionally biased region" description="Low complexity" evidence="1">
    <location>
        <begin position="52"/>
        <end position="62"/>
    </location>
</feature>
<feature type="transmembrane region" description="Helical" evidence="2">
    <location>
        <begin position="427"/>
        <end position="453"/>
    </location>
</feature>
<dbReference type="AlphaFoldDB" id="A0A6A5YFR1"/>
<feature type="region of interest" description="Disordered" evidence="1">
    <location>
        <begin position="46"/>
        <end position="66"/>
    </location>
</feature>
<feature type="transmembrane region" description="Helical" evidence="2">
    <location>
        <begin position="465"/>
        <end position="489"/>
    </location>
</feature>
<dbReference type="Gene3D" id="1.20.58.340">
    <property type="entry name" value="Magnesium transport protein CorA, transmembrane region"/>
    <property type="match status" value="1"/>
</dbReference>
<organism evidence="3 4">
    <name type="scientific">Lophiotrema nucula</name>
    <dbReference type="NCBI Taxonomy" id="690887"/>
    <lineage>
        <taxon>Eukaryota</taxon>
        <taxon>Fungi</taxon>
        <taxon>Dikarya</taxon>
        <taxon>Ascomycota</taxon>
        <taxon>Pezizomycotina</taxon>
        <taxon>Dothideomycetes</taxon>
        <taxon>Pleosporomycetidae</taxon>
        <taxon>Pleosporales</taxon>
        <taxon>Lophiotremataceae</taxon>
        <taxon>Lophiotrema</taxon>
    </lineage>
</organism>
<evidence type="ECO:0000256" key="2">
    <source>
        <dbReference type="SAM" id="Phobius"/>
    </source>
</evidence>
<reference evidence="3" key="1">
    <citation type="journal article" date="2020" name="Stud. Mycol.">
        <title>101 Dothideomycetes genomes: a test case for predicting lifestyles and emergence of pathogens.</title>
        <authorList>
            <person name="Haridas S."/>
            <person name="Albert R."/>
            <person name="Binder M."/>
            <person name="Bloem J."/>
            <person name="Labutti K."/>
            <person name="Salamov A."/>
            <person name="Andreopoulos B."/>
            <person name="Baker S."/>
            <person name="Barry K."/>
            <person name="Bills G."/>
            <person name="Bluhm B."/>
            <person name="Cannon C."/>
            <person name="Castanera R."/>
            <person name="Culley D."/>
            <person name="Daum C."/>
            <person name="Ezra D."/>
            <person name="Gonzalez J."/>
            <person name="Henrissat B."/>
            <person name="Kuo A."/>
            <person name="Liang C."/>
            <person name="Lipzen A."/>
            <person name="Lutzoni F."/>
            <person name="Magnuson J."/>
            <person name="Mondo S."/>
            <person name="Nolan M."/>
            <person name="Ohm R."/>
            <person name="Pangilinan J."/>
            <person name="Park H.-J."/>
            <person name="Ramirez L."/>
            <person name="Alfaro M."/>
            <person name="Sun H."/>
            <person name="Tritt A."/>
            <person name="Yoshinaga Y."/>
            <person name="Zwiers L.-H."/>
            <person name="Turgeon B."/>
            <person name="Goodwin S."/>
            <person name="Spatafora J."/>
            <person name="Crous P."/>
            <person name="Grigoriev I."/>
        </authorList>
    </citation>
    <scope>NUCLEOTIDE SEQUENCE</scope>
    <source>
        <strain evidence="3">CBS 627.86</strain>
    </source>
</reference>
<evidence type="ECO:0000313" key="4">
    <source>
        <dbReference type="Proteomes" id="UP000799770"/>
    </source>
</evidence>
<gene>
    <name evidence="3" type="ORF">BDV96DRAFT_638649</name>
</gene>
<keyword evidence="2" id="KW-0472">Membrane</keyword>
<sequence length="491" mass="54614">MMVQMNDLSPGPLPTADLAGWKPVSVPDNAYSKTFDMSFKTRKVDSSCADHSNNSSNGENSECNTRSGIHENSLKKVPVHILVEEKNDGTMEDSDSLNALLSQVRSEKYSPAWSTTSYGFDPGLKASGTLRRKIVNKASPIRIMFRKRLLLESDPTGGLRVTMSCSTSIRRNAFIQRSISEFRDSMILPDIRGFYSRIGWIQGIYQPLLESVSDPRAIRILIVLHICHALLVHEMDNLSRLKKAYDDQLETLLDLSSNNVLSSLAGEIARVADFYDDVERSCRHISSTTAHLLDMLTPFFPPTHSFHLLSPEIRALCADIGATGESLSARLEKRLRYVELRRNVEEAESLKRLTIFAGIFLPLSLACSFLSMQTRFADLHYLIYDFCGVVVILIGLAVLVLLALRFISIAPKLIVRFEARVWKVHKGVWPIAAVMGAAGILIAWALLAASFLVGMIKDVTLGLKILGYGVAAYFAMSLVACFALAFIVWEY</sequence>
<feature type="transmembrane region" description="Helical" evidence="2">
    <location>
        <begin position="353"/>
        <end position="370"/>
    </location>
</feature>
<keyword evidence="2" id="KW-0812">Transmembrane</keyword>
<feature type="transmembrane region" description="Helical" evidence="2">
    <location>
        <begin position="382"/>
        <end position="407"/>
    </location>
</feature>
<evidence type="ECO:0000256" key="1">
    <source>
        <dbReference type="SAM" id="MobiDB-lite"/>
    </source>
</evidence>
<accession>A0A6A5YFR1</accession>
<protein>
    <submittedName>
        <fullName evidence="3">Uncharacterized protein</fullName>
    </submittedName>
</protein>
<dbReference type="OrthoDB" id="3231000at2759"/>
<keyword evidence="2" id="KW-1133">Transmembrane helix</keyword>
<name>A0A6A5YFR1_9PLEO</name>
<dbReference type="EMBL" id="ML977372">
    <property type="protein sequence ID" value="KAF2105773.1"/>
    <property type="molecule type" value="Genomic_DNA"/>
</dbReference>
<proteinExistence type="predicted"/>
<keyword evidence="4" id="KW-1185">Reference proteome</keyword>
<evidence type="ECO:0000313" key="3">
    <source>
        <dbReference type="EMBL" id="KAF2105773.1"/>
    </source>
</evidence>
<dbReference type="Proteomes" id="UP000799770">
    <property type="component" value="Unassembled WGS sequence"/>
</dbReference>